<feature type="compositionally biased region" description="Basic and acidic residues" evidence="1">
    <location>
        <begin position="11"/>
        <end position="28"/>
    </location>
</feature>
<gene>
    <name evidence="2" type="ORF">ACH5RR_028935</name>
</gene>
<feature type="compositionally biased region" description="Polar residues" evidence="1">
    <location>
        <begin position="69"/>
        <end position="78"/>
    </location>
</feature>
<reference evidence="2 3" key="1">
    <citation type="submission" date="2024-11" db="EMBL/GenBank/DDBJ databases">
        <title>A near-complete genome assembly of Cinchona calisaya.</title>
        <authorList>
            <person name="Lian D.C."/>
            <person name="Zhao X.W."/>
            <person name="Wei L."/>
        </authorList>
    </citation>
    <scope>NUCLEOTIDE SEQUENCE [LARGE SCALE GENOMIC DNA]</scope>
    <source>
        <tissue evidence="2">Nenye</tissue>
    </source>
</reference>
<sequence>MEEEANGWSGREARAKEDRSTLDDEGKRMPVKGKRSGGLRVERYAMVAEYRKRIADRRREGYTPVATVQADSGTDISH</sequence>
<organism evidence="2 3">
    <name type="scientific">Cinchona calisaya</name>
    <dbReference type="NCBI Taxonomy" id="153742"/>
    <lineage>
        <taxon>Eukaryota</taxon>
        <taxon>Viridiplantae</taxon>
        <taxon>Streptophyta</taxon>
        <taxon>Embryophyta</taxon>
        <taxon>Tracheophyta</taxon>
        <taxon>Spermatophyta</taxon>
        <taxon>Magnoliopsida</taxon>
        <taxon>eudicotyledons</taxon>
        <taxon>Gunneridae</taxon>
        <taxon>Pentapetalae</taxon>
        <taxon>asterids</taxon>
        <taxon>lamiids</taxon>
        <taxon>Gentianales</taxon>
        <taxon>Rubiaceae</taxon>
        <taxon>Cinchonoideae</taxon>
        <taxon>Cinchoneae</taxon>
        <taxon>Cinchona</taxon>
    </lineage>
</organism>
<name>A0ABD2YQ79_9GENT</name>
<keyword evidence="3" id="KW-1185">Reference proteome</keyword>
<feature type="non-terminal residue" evidence="2">
    <location>
        <position position="78"/>
    </location>
</feature>
<feature type="region of interest" description="Disordered" evidence="1">
    <location>
        <begin position="59"/>
        <end position="78"/>
    </location>
</feature>
<evidence type="ECO:0000313" key="2">
    <source>
        <dbReference type="EMBL" id="KAL3509534.1"/>
    </source>
</evidence>
<dbReference type="EMBL" id="JBJUIK010000012">
    <property type="protein sequence ID" value="KAL3509534.1"/>
    <property type="molecule type" value="Genomic_DNA"/>
</dbReference>
<feature type="region of interest" description="Disordered" evidence="1">
    <location>
        <begin position="1"/>
        <end position="36"/>
    </location>
</feature>
<dbReference type="Proteomes" id="UP001630127">
    <property type="component" value="Unassembled WGS sequence"/>
</dbReference>
<comment type="caution">
    <text evidence="2">The sequence shown here is derived from an EMBL/GenBank/DDBJ whole genome shotgun (WGS) entry which is preliminary data.</text>
</comment>
<protein>
    <submittedName>
        <fullName evidence="2">Uncharacterized protein</fullName>
    </submittedName>
</protein>
<accession>A0ABD2YQ79</accession>
<evidence type="ECO:0000256" key="1">
    <source>
        <dbReference type="SAM" id="MobiDB-lite"/>
    </source>
</evidence>
<dbReference type="AlphaFoldDB" id="A0ABD2YQ79"/>
<evidence type="ECO:0000313" key="3">
    <source>
        <dbReference type="Proteomes" id="UP001630127"/>
    </source>
</evidence>
<proteinExistence type="predicted"/>